<dbReference type="InterPro" id="IPR011706">
    <property type="entry name" value="Cu-oxidase_C"/>
</dbReference>
<dbReference type="Gene3D" id="2.60.120.260">
    <property type="entry name" value="Galactose-binding domain-like"/>
    <property type="match status" value="2"/>
</dbReference>
<feature type="domain" description="F5/8 type C" evidence="12">
    <location>
        <begin position="1386"/>
        <end position="1536"/>
    </location>
</feature>
<evidence type="ECO:0000256" key="5">
    <source>
        <dbReference type="ARBA" id="ARBA00022737"/>
    </source>
</evidence>
<dbReference type="FunFam" id="2.60.120.260:FF:000002">
    <property type="entry name" value="Coagulation factor VIII"/>
    <property type="match status" value="2"/>
</dbReference>
<feature type="region of interest" description="Disordered" evidence="10">
    <location>
        <begin position="876"/>
        <end position="897"/>
    </location>
</feature>
<dbReference type="Proteomes" id="UP000324632">
    <property type="component" value="Chromosome 17"/>
</dbReference>
<evidence type="ECO:0000256" key="6">
    <source>
        <dbReference type="ARBA" id="ARBA00022837"/>
    </source>
</evidence>
<dbReference type="FunFam" id="2.60.40.420:FF:000028">
    <property type="entry name" value="Ceruloplasmin"/>
    <property type="match status" value="2"/>
</dbReference>
<evidence type="ECO:0000313" key="14">
    <source>
        <dbReference type="Proteomes" id="UP000324632"/>
    </source>
</evidence>
<feature type="region of interest" description="Disordered" evidence="10">
    <location>
        <begin position="1152"/>
        <end position="1176"/>
    </location>
</feature>
<feature type="disulfide bond" evidence="9">
    <location>
        <begin position="1264"/>
        <end position="1268"/>
    </location>
</feature>
<comment type="caution">
    <text evidence="13">The sequence shown here is derived from an EMBL/GenBank/DDBJ whole genome shotgun (WGS) entry which is preliminary data.</text>
</comment>
<dbReference type="PIRSF" id="PIRSF000354">
    <property type="entry name" value="Factors_V_VIII"/>
    <property type="match status" value="1"/>
</dbReference>
<evidence type="ECO:0000259" key="12">
    <source>
        <dbReference type="PROSITE" id="PS50022"/>
    </source>
</evidence>
<dbReference type="GO" id="GO:0005507">
    <property type="term" value="F:copper ion binding"/>
    <property type="evidence" value="ECO:0007669"/>
    <property type="project" value="InterPro"/>
</dbReference>
<dbReference type="InterPro" id="IPR000421">
    <property type="entry name" value="FA58C"/>
</dbReference>
<keyword evidence="6" id="KW-0106">Calcium</keyword>
<keyword evidence="14" id="KW-1185">Reference proteome</keyword>
<dbReference type="InterPro" id="IPR024715">
    <property type="entry name" value="Factor_5/8-like"/>
</dbReference>
<dbReference type="PROSITE" id="PS00079">
    <property type="entry name" value="MULTICOPPER_OXIDASE1"/>
    <property type="match status" value="2"/>
</dbReference>
<reference evidence="13 14" key="1">
    <citation type="journal article" date="2019" name="Mol. Ecol. Resour.">
        <title>Chromosome-level genome assembly of Triplophysa tibetana, a fish adapted to the harsh high-altitude environment of the Tibetan Plateau.</title>
        <authorList>
            <person name="Yang X."/>
            <person name="Liu H."/>
            <person name="Ma Z."/>
            <person name="Zou Y."/>
            <person name="Zou M."/>
            <person name="Mao Y."/>
            <person name="Li X."/>
            <person name="Wang H."/>
            <person name="Chen T."/>
            <person name="Wang W."/>
            <person name="Yang R."/>
        </authorList>
    </citation>
    <scope>NUCLEOTIDE SEQUENCE [LARGE SCALE GENOMIC DNA]</scope>
    <source>
        <strain evidence="13">TTIB1903HZAU</strain>
        <tissue evidence="13">Muscle</tissue>
    </source>
</reference>
<keyword evidence="2" id="KW-0964">Secreted</keyword>
<feature type="chain" id="PRO_5022836686" evidence="11">
    <location>
        <begin position="22"/>
        <end position="1701"/>
    </location>
</feature>
<dbReference type="InterPro" id="IPR033138">
    <property type="entry name" value="Cu_oxidase_CS"/>
</dbReference>
<keyword evidence="5" id="KW-0677">Repeat</keyword>
<evidence type="ECO:0000256" key="8">
    <source>
        <dbReference type="ARBA" id="ARBA00023180"/>
    </source>
</evidence>
<proteinExistence type="predicted"/>
<feature type="disulfide bond" evidence="9">
    <location>
        <begin position="255"/>
        <end position="337"/>
    </location>
</feature>
<keyword evidence="3" id="KW-0479">Metal-binding</keyword>
<feature type="domain" description="F5/8 type C" evidence="12">
    <location>
        <begin position="1541"/>
        <end position="1695"/>
    </location>
</feature>
<dbReference type="PROSITE" id="PS01285">
    <property type="entry name" value="FA58C_1"/>
    <property type="match status" value="1"/>
</dbReference>
<feature type="disulfide bond" evidence="9">
    <location>
        <begin position="1197"/>
        <end position="1223"/>
    </location>
</feature>
<feature type="compositionally biased region" description="Polar residues" evidence="10">
    <location>
        <begin position="876"/>
        <end position="889"/>
    </location>
</feature>
<evidence type="ECO:0000256" key="4">
    <source>
        <dbReference type="ARBA" id="ARBA00022729"/>
    </source>
</evidence>
<dbReference type="PROSITE" id="PS01286">
    <property type="entry name" value="FA58C_2"/>
    <property type="match status" value="1"/>
</dbReference>
<dbReference type="Pfam" id="PF00754">
    <property type="entry name" value="F5_F8_type_C"/>
    <property type="match status" value="2"/>
</dbReference>
<evidence type="ECO:0000256" key="10">
    <source>
        <dbReference type="SAM" id="MobiDB-lite"/>
    </source>
</evidence>
<dbReference type="InterPro" id="IPR008972">
    <property type="entry name" value="Cupredoxin"/>
</dbReference>
<dbReference type="EMBL" id="SOYY01000017">
    <property type="protein sequence ID" value="KAA0709771.1"/>
    <property type="molecule type" value="Genomic_DNA"/>
</dbReference>
<dbReference type="SMART" id="SM00231">
    <property type="entry name" value="FA58C"/>
    <property type="match status" value="2"/>
</dbReference>
<feature type="disulfide bond" evidence="9">
    <location>
        <begin position="536"/>
        <end position="562"/>
    </location>
</feature>
<dbReference type="GO" id="GO:0016491">
    <property type="term" value="F:oxidoreductase activity"/>
    <property type="evidence" value="ECO:0007669"/>
    <property type="project" value="InterPro"/>
</dbReference>
<dbReference type="Pfam" id="PF07731">
    <property type="entry name" value="Cu-oxidase_2"/>
    <property type="match status" value="1"/>
</dbReference>
<dbReference type="InterPro" id="IPR050633">
    <property type="entry name" value="Neuropilin_MCO_CoagFactor"/>
</dbReference>
<evidence type="ECO:0000256" key="2">
    <source>
        <dbReference type="ARBA" id="ARBA00022525"/>
    </source>
</evidence>
<name>A0A5A9NLF9_9TELE</name>
<evidence type="ECO:0000256" key="7">
    <source>
        <dbReference type="ARBA" id="ARBA00023157"/>
    </source>
</evidence>
<feature type="disulfide bond" evidence="9">
    <location>
        <begin position="166"/>
        <end position="192"/>
    </location>
</feature>
<comment type="subcellular location">
    <subcellularLocation>
        <location evidence="1">Secreted</location>
    </subcellularLocation>
</comment>
<dbReference type="Gene3D" id="2.60.40.420">
    <property type="entry name" value="Cupredoxins - blue copper proteins"/>
    <property type="match status" value="4"/>
</dbReference>
<accession>A0A5A9NLF9</accession>
<feature type="signal peptide" evidence="11">
    <location>
        <begin position="1"/>
        <end position="21"/>
    </location>
</feature>
<organism evidence="13 14">
    <name type="scientific">Triplophysa tibetana</name>
    <dbReference type="NCBI Taxonomy" id="1572043"/>
    <lineage>
        <taxon>Eukaryota</taxon>
        <taxon>Metazoa</taxon>
        <taxon>Chordata</taxon>
        <taxon>Craniata</taxon>
        <taxon>Vertebrata</taxon>
        <taxon>Euteleostomi</taxon>
        <taxon>Actinopterygii</taxon>
        <taxon>Neopterygii</taxon>
        <taxon>Teleostei</taxon>
        <taxon>Ostariophysi</taxon>
        <taxon>Cypriniformes</taxon>
        <taxon>Nemacheilidae</taxon>
        <taxon>Triplophysa</taxon>
    </lineage>
</organism>
<evidence type="ECO:0000256" key="3">
    <source>
        <dbReference type="ARBA" id="ARBA00022723"/>
    </source>
</evidence>
<feature type="disulfide bond" evidence="9">
    <location>
        <begin position="1386"/>
        <end position="1536"/>
    </location>
</feature>
<evidence type="ECO:0000256" key="9">
    <source>
        <dbReference type="PIRSR" id="PIRSR000354-1"/>
    </source>
</evidence>
<dbReference type="PANTHER" id="PTHR46806:SF7">
    <property type="entry name" value="COAGULATION FACTOR VIII"/>
    <property type="match status" value="1"/>
</dbReference>
<dbReference type="PANTHER" id="PTHR46806">
    <property type="entry name" value="F5/8 TYPE C DOMAIN-CONTAINING PROTEIN"/>
    <property type="match status" value="1"/>
</dbReference>
<feature type="region of interest" description="Disordered" evidence="10">
    <location>
        <begin position="990"/>
        <end position="1037"/>
    </location>
</feature>
<dbReference type="GO" id="GO:0005576">
    <property type="term" value="C:extracellular region"/>
    <property type="evidence" value="ECO:0007669"/>
    <property type="project" value="UniProtKB-SubCell"/>
</dbReference>
<feature type="disulfide bond" evidence="9">
    <location>
        <begin position="638"/>
        <end position="719"/>
    </location>
</feature>
<sequence length="1701" mass="193046">MKVVSFLSILTVCLNSSCVLTKTLEFFIAAVETKWEYEFTETNDPAANQRKFASGVQKYVKAVYTEYTDSTFTTVKPKPPWAGIQGPTIRTVVNDRVVIHFKNFGSQSFSISPIGISYWKQSEGAGYEDSTSLPERADDAVPPGGYYKYVWDISPGSAPTASDPDCLTYIYSSQVDIVRDLNSGLIGALLICKTGVLTEERRRTVPEFVLLFAVFDESRSWYREVGRMDKLRKTSAQFHTINGYVNSTLPGLTVCQKSPPVSWHLIGLGSTPDIHSIQFEGHTLKVLDHKRVTVEMTPMTFTTTLMKPMAAGRFLISCKIHSHMTAGMNAFFTVNNCPEPVAVPSPEKRNVKLPEEVKEDDEDNMFSTIVFKPGGPMTVLRSSAKGKPRIWVHYITAEEIDWDYTSHSDDRLSSSSSSSSEWFRKGPQRLGGVYKKVSYVEYTDSTFTVKKSTGRMLLGPELRGEVGDKFQIVFKNMASRPFNIYPNGLTSIRPLKETEKDKQVDLRSLAVPPGRIMMYHWKLTAEDGPTEADSRCLTRIYQSTLDPLRDVASGLVGPLIICKHQSLDKRGRVVTSDKEKKLLFTVFDENQSWFFEENIKRNSEDPAKIKLIDPQFYDSNVMHTVNGFMFNHLQFRMCVGDVILWHVASIGMQNNFLSVYFTGNTFEKDKRYGTVLTLFPMTGDTVTTEAEMLGEWEVSAFDPSLKNRGMSVRYSVVNCERVLPAVDNDDYDDLTDIFEQNFPVPRGTTDKERTIAIRVCRNRTATDSADGWGNVSRSSDNERQNRTPVCEIRYLSAKRNKDMDELSQGGIPQDVLDQLDAEMSGNSVERQKRSHLLSEGYRRRPELPNEIPDLTFNITKVTEVIDEQLNLNITNVESENRSQSDQPNRTGDAFGKLFRRDKNRIQHLKDLKEGSGVVSENQTDLKVRTRRETLTVNKDKLNEAGVKVEKVRSNNEVLEDSGSSGVKRDKMDESLVPLSYNFKNPKLFRANTDVEEDPSGSSETLTYGRKSNTDDYDDYSDDGSVHSGVHNDNDKPNIRNAMSRFRSYYIAAEEIMWDYGINRPAQIIKQSEMRRGQKKYFPAYKKVIFRAYQDRDFKNPIKRGELDEHLGILGPVLKAEVNDVLTVVFKNLASRPYSFHLHGVYDKMQGSFGPGMNPEGSKDKEEGPGDAVPPGEKRIYSWRISKRQGPSAAEFDCKAGAYYSDVNMEKDINSGLIGPMLICRPETLRPRVLLQPGVTDFFLLFTTFDERKSWYLDYNIMKFCIPPCQVRENDPWFEISNKFAAINGYVSETLPGLITEQYQTARWHLLNVGSGGEFHAVHFHGLPFSVGKDQEHRMGIFNLYPGVFGTVGTRPSMAGTWLIECTIGEHQMAGMRAKLLVFNPRCIQPLGMQSGWIPDEQITASDYYGDWKPGLARLELSGSVNAWMGSRNDSWLQVDLLRPMLVHGVRTQGAKTSMGRSHRFTIQYTISYSTDQQTWFNYRGNSTKSSYTFNGNMDGYKIKDNLFSPPIVGRYIRIHPLTYQEQPTLRIELLGCDLNSCFLPLGMQRHLIPSTSITASSFLNKWLRSWSPDLARLHQEGQANAWRPKTNNPHEWLQVDFGSMKRVTGVVTQGARSMLKHMMVTEFSVSISSDARSWNSVKQQLKDVEKIFEGNSEYDEEMLNLFDPPLFTRFIRIHPTGWVNDIALRVEFLGCDTQPPL</sequence>
<dbReference type="PROSITE" id="PS50022">
    <property type="entry name" value="FA58C_3"/>
    <property type="match status" value="2"/>
</dbReference>
<dbReference type="SUPFAM" id="SSF49785">
    <property type="entry name" value="Galactose-binding domain-like"/>
    <property type="match status" value="2"/>
</dbReference>
<keyword evidence="7 9" id="KW-1015">Disulfide bond</keyword>
<protein>
    <submittedName>
        <fullName evidence="13">Coagulation factor VIII</fullName>
    </submittedName>
</protein>
<dbReference type="CDD" id="cd00057">
    <property type="entry name" value="FA58C"/>
    <property type="match status" value="2"/>
</dbReference>
<gene>
    <name evidence="13" type="ORF">E1301_Tti018038</name>
</gene>
<evidence type="ECO:0000256" key="1">
    <source>
        <dbReference type="ARBA" id="ARBA00004613"/>
    </source>
</evidence>
<evidence type="ECO:0000313" key="13">
    <source>
        <dbReference type="EMBL" id="KAA0709771.1"/>
    </source>
</evidence>
<dbReference type="GO" id="GO:0005886">
    <property type="term" value="C:plasma membrane"/>
    <property type="evidence" value="ECO:0007669"/>
    <property type="project" value="TreeGrafter"/>
</dbReference>
<keyword evidence="4 11" id="KW-0732">Signal</keyword>
<dbReference type="SUPFAM" id="SSF49503">
    <property type="entry name" value="Cupredoxins"/>
    <property type="match status" value="6"/>
</dbReference>
<dbReference type="GO" id="GO:0038023">
    <property type="term" value="F:signaling receptor activity"/>
    <property type="evidence" value="ECO:0007669"/>
    <property type="project" value="TreeGrafter"/>
</dbReference>
<dbReference type="InterPro" id="IPR008979">
    <property type="entry name" value="Galactose-bd-like_sf"/>
</dbReference>
<keyword evidence="8" id="KW-0325">Glycoprotein</keyword>
<evidence type="ECO:0000256" key="11">
    <source>
        <dbReference type="SAM" id="SignalP"/>
    </source>
</evidence>